<proteinExistence type="predicted"/>
<organism evidence="4 5">
    <name type="scientific">Candidatus Niyogibacteria bacterium CG10_big_fil_rev_8_21_14_0_10_42_19</name>
    <dbReference type="NCBI Taxonomy" id="1974725"/>
    <lineage>
        <taxon>Bacteria</taxon>
        <taxon>Candidatus Niyogiibacteriota</taxon>
    </lineage>
</organism>
<dbReference type="Proteomes" id="UP000229383">
    <property type="component" value="Unassembled WGS sequence"/>
</dbReference>
<dbReference type="SUPFAM" id="SSF53756">
    <property type="entry name" value="UDP-Glycosyltransferase/glycogen phosphorylase"/>
    <property type="match status" value="1"/>
</dbReference>
<accession>A0A2H0TER9</accession>
<dbReference type="InterPro" id="IPR028098">
    <property type="entry name" value="Glyco_trans_4-like_N"/>
</dbReference>
<feature type="domain" description="Glycosyltransferase subfamily 4-like N-terminal" evidence="3">
    <location>
        <begin position="15"/>
        <end position="161"/>
    </location>
</feature>
<dbReference type="InterPro" id="IPR001296">
    <property type="entry name" value="Glyco_trans_1"/>
</dbReference>
<evidence type="ECO:0000313" key="4">
    <source>
        <dbReference type="EMBL" id="PIR70036.1"/>
    </source>
</evidence>
<name>A0A2H0TER9_9BACT</name>
<protein>
    <recommendedName>
        <fullName evidence="6">Glycosyltransferase family 1 protein</fullName>
    </recommendedName>
</protein>
<sequence>MKICFLAHNLKENNGGGVLSLRLVEGIKNKLRCEAVCLTSENSGKSFEKPILYNNKLRLFYNFFRIRKIIKGCDIVHALDIYPYAMIGAIASLGLKKKFIITAVGSGALVYLYRPFYSRLIERVYRRADKVIAISNYTKREILNKIPDIKIEVINPGTDLSDKAQSSPREDYKDLKPYILSVGALRARKGYYNSIQYFSKISKVFPNLKYVIVGKSYNDKYSQKLKDLISANGLDGKILIFDNINTREELYSFYKNAELFCLLSKKIGYDVEGFGIVFLEAASFGLPVIGSKNCGAEDAISDGANGYLVDFNNKDNFADAVVKILKDKELKKKMSESSLVFVKNFSWDKKITEYIRIYRELGR</sequence>
<dbReference type="PANTHER" id="PTHR46401:SF2">
    <property type="entry name" value="GLYCOSYLTRANSFERASE WBBK-RELATED"/>
    <property type="match status" value="1"/>
</dbReference>
<dbReference type="EMBL" id="PFCN01000041">
    <property type="protein sequence ID" value="PIR70036.1"/>
    <property type="molecule type" value="Genomic_DNA"/>
</dbReference>
<comment type="caution">
    <text evidence="4">The sequence shown here is derived from an EMBL/GenBank/DDBJ whole genome shotgun (WGS) entry which is preliminary data.</text>
</comment>
<dbReference type="AlphaFoldDB" id="A0A2H0TER9"/>
<dbReference type="CDD" id="cd03801">
    <property type="entry name" value="GT4_PimA-like"/>
    <property type="match status" value="1"/>
</dbReference>
<evidence type="ECO:0000259" key="2">
    <source>
        <dbReference type="Pfam" id="PF00534"/>
    </source>
</evidence>
<evidence type="ECO:0008006" key="6">
    <source>
        <dbReference type="Google" id="ProtNLM"/>
    </source>
</evidence>
<feature type="domain" description="Glycosyl transferase family 1" evidence="2">
    <location>
        <begin position="171"/>
        <end position="337"/>
    </location>
</feature>
<dbReference type="GO" id="GO:0016757">
    <property type="term" value="F:glycosyltransferase activity"/>
    <property type="evidence" value="ECO:0007669"/>
    <property type="project" value="InterPro"/>
</dbReference>
<gene>
    <name evidence="4" type="ORF">COU46_03690</name>
</gene>
<evidence type="ECO:0000259" key="3">
    <source>
        <dbReference type="Pfam" id="PF13439"/>
    </source>
</evidence>
<dbReference type="PANTHER" id="PTHR46401">
    <property type="entry name" value="GLYCOSYLTRANSFERASE WBBK-RELATED"/>
    <property type="match status" value="1"/>
</dbReference>
<dbReference type="Pfam" id="PF13439">
    <property type="entry name" value="Glyco_transf_4"/>
    <property type="match status" value="1"/>
</dbReference>
<dbReference type="Gene3D" id="3.40.50.2000">
    <property type="entry name" value="Glycogen Phosphorylase B"/>
    <property type="match status" value="2"/>
</dbReference>
<evidence type="ECO:0000313" key="5">
    <source>
        <dbReference type="Proteomes" id="UP000229383"/>
    </source>
</evidence>
<reference evidence="5" key="1">
    <citation type="submission" date="2017-09" db="EMBL/GenBank/DDBJ databases">
        <title>Depth-based differentiation of microbial function through sediment-hosted aquifers and enrichment of novel symbionts in the deep terrestrial subsurface.</title>
        <authorList>
            <person name="Probst A.J."/>
            <person name="Ladd B."/>
            <person name="Jarett J.K."/>
            <person name="Geller-Mcgrath D.E."/>
            <person name="Sieber C.M.K."/>
            <person name="Emerson J.B."/>
            <person name="Anantharaman K."/>
            <person name="Thomas B.C."/>
            <person name="Malmstrom R."/>
            <person name="Stieglmeier M."/>
            <person name="Klingl A."/>
            <person name="Woyke T."/>
            <person name="Ryan C.M."/>
            <person name="Banfield J.F."/>
        </authorList>
    </citation>
    <scope>NUCLEOTIDE SEQUENCE [LARGE SCALE GENOMIC DNA]</scope>
</reference>
<evidence type="ECO:0000256" key="1">
    <source>
        <dbReference type="ARBA" id="ARBA00022679"/>
    </source>
</evidence>
<dbReference type="GO" id="GO:0009103">
    <property type="term" value="P:lipopolysaccharide biosynthetic process"/>
    <property type="evidence" value="ECO:0007669"/>
    <property type="project" value="TreeGrafter"/>
</dbReference>
<keyword evidence="1" id="KW-0808">Transferase</keyword>
<dbReference type="Pfam" id="PF00534">
    <property type="entry name" value="Glycos_transf_1"/>
    <property type="match status" value="1"/>
</dbReference>